<keyword evidence="3" id="KW-1185">Reference proteome</keyword>
<dbReference type="InterPro" id="IPR046539">
    <property type="entry name" value="DUF6604"/>
</dbReference>
<evidence type="ECO:0000259" key="1">
    <source>
        <dbReference type="Pfam" id="PF20253"/>
    </source>
</evidence>
<dbReference type="OrthoDB" id="5238236at2759"/>
<accession>A0A4Z0YGH9</accession>
<dbReference type="AlphaFoldDB" id="A0A4Z0YGH9"/>
<name>A0A4Z0YGH9_9PEZI</name>
<dbReference type="Proteomes" id="UP000297716">
    <property type="component" value="Unassembled WGS sequence"/>
</dbReference>
<proteinExistence type="predicted"/>
<dbReference type="Pfam" id="PF20253">
    <property type="entry name" value="DUF6604"/>
    <property type="match status" value="1"/>
</dbReference>
<organism evidence="2 3">
    <name type="scientific">Xylaria hypoxylon</name>
    <dbReference type="NCBI Taxonomy" id="37992"/>
    <lineage>
        <taxon>Eukaryota</taxon>
        <taxon>Fungi</taxon>
        <taxon>Dikarya</taxon>
        <taxon>Ascomycota</taxon>
        <taxon>Pezizomycotina</taxon>
        <taxon>Sordariomycetes</taxon>
        <taxon>Xylariomycetidae</taxon>
        <taxon>Xylariales</taxon>
        <taxon>Xylariaceae</taxon>
        <taxon>Xylaria</taxon>
    </lineage>
</organism>
<dbReference type="PANTHER" id="PTHR38795:SF1">
    <property type="entry name" value="DUF6604 DOMAIN-CONTAINING PROTEIN"/>
    <property type="match status" value="1"/>
</dbReference>
<dbReference type="EMBL" id="SKBN01000320">
    <property type="protein sequence ID" value="TGJ79058.1"/>
    <property type="molecule type" value="Genomic_DNA"/>
</dbReference>
<sequence length="826" mass="93488">MNFNSNTTLYPKYKKDTKTVAQWLDTTSKAYGFISSRRGQQPAGAKETYTIGIADFGHMAEFLLHKEHVSIPSYIWTSLSRAIRYRSTYGSYLQLRRQDEAKDKNHLFFIDVLRNVQSVLSRISKPAATVNTSAGLYVPQPATVEDDVEDHTSIPIRTKVPPEPTQDGVIFQPWEEDDEEALFQWRLFNVDVQRLRKQIRQLWELYRTGHLNLAGVAIAHNMAIHMVRKMEQDIHPVFERWGGYANLSMAHFVQRYVGTAVDVEEANARLDRLHSKEGITNAPTVKAIIDGFDIAEEEMLFAWQALGSETWTWRQCGSYGSYNGKWGPFRPRDDRQNMTNLEKYNQDKAVACQVVLDVQILAIFLNSSLGMKLDELSTAIEDIVPWGWQDLKYSHKKFLPCDTKHSHKNFLPWDTKITFRAVFATQLLLDSIHVLGTSVDRPSKELLDKTARIFKSAKGLREFYEGHGALALGSLPGPSYVESIERTAKFWQREDPIAEFRRHMANPPKPAAEKVSALLKHNAPLCGWWMQIVQAASYPLSIMIANSISLPMACARLYFAFVQEGLVPTGSWPDMDAFSTLHRGDLWVGTAPKSGQYLKNLMLAGGNSIVNLASDARSLSQPIRHERVKFLTPSLKVSERILDAFVDRKVEGLSEEDLERLMTDTKLRWYNGKAVRPCFHHGWDKVGGRKEDNPTSSDTYNPFLRLAQAIDAETLEQSFDYMSLNRVCWMVLRELIKKGRPILDAIGSPHSVKPAWEGVEGQNARSVVGFIFLMLFLPDGTVHRQGASAIADILLNLTKALGRIVHTSTGINWDQALKCTCADIPS</sequence>
<reference evidence="2 3" key="1">
    <citation type="submission" date="2019-03" db="EMBL/GenBank/DDBJ databases">
        <title>Draft genome sequence of Xylaria hypoxylon DSM 108379, a ubiquitous saprotrophic-parasitic fungi on hardwood.</title>
        <authorList>
            <person name="Buettner E."/>
            <person name="Leonhardt S."/>
            <person name="Gebauer A.M."/>
            <person name="Liers C."/>
            <person name="Hofrichter M."/>
            <person name="Kellner H."/>
        </authorList>
    </citation>
    <scope>NUCLEOTIDE SEQUENCE [LARGE SCALE GENOMIC DNA]</scope>
    <source>
        <strain evidence="2 3">DSM 108379</strain>
    </source>
</reference>
<comment type="caution">
    <text evidence="2">The sequence shown here is derived from an EMBL/GenBank/DDBJ whole genome shotgun (WGS) entry which is preliminary data.</text>
</comment>
<protein>
    <recommendedName>
        <fullName evidence="1">DUF6604 domain-containing protein</fullName>
    </recommendedName>
</protein>
<evidence type="ECO:0000313" key="2">
    <source>
        <dbReference type="EMBL" id="TGJ79058.1"/>
    </source>
</evidence>
<gene>
    <name evidence="2" type="ORF">E0Z10_g9708</name>
</gene>
<evidence type="ECO:0000313" key="3">
    <source>
        <dbReference type="Proteomes" id="UP000297716"/>
    </source>
</evidence>
<feature type="domain" description="DUF6604" evidence="1">
    <location>
        <begin position="12"/>
        <end position="235"/>
    </location>
</feature>
<dbReference type="STRING" id="37992.A0A4Z0YGH9"/>
<dbReference type="PANTHER" id="PTHR38795">
    <property type="entry name" value="DUF6604 DOMAIN-CONTAINING PROTEIN"/>
    <property type="match status" value="1"/>
</dbReference>